<dbReference type="FunFam" id="1.25.40.10:FF:000073">
    <property type="entry name" value="Pentatricopeptide repeat-containing protein chloroplastic"/>
    <property type="match status" value="1"/>
</dbReference>
<gene>
    <name evidence="3" type="ORF">RJ641_021429</name>
</gene>
<dbReference type="Pfam" id="PF20430">
    <property type="entry name" value="Eplus_motif"/>
    <property type="match status" value="1"/>
</dbReference>
<dbReference type="AlphaFoldDB" id="A0AAN8UC14"/>
<proteinExistence type="predicted"/>
<feature type="repeat" description="PPR" evidence="2">
    <location>
        <begin position="197"/>
        <end position="231"/>
    </location>
</feature>
<dbReference type="FunFam" id="1.25.40.10:FF:000031">
    <property type="entry name" value="Pentatricopeptide repeat-containing protein mitochondrial"/>
    <property type="match status" value="1"/>
</dbReference>
<dbReference type="GO" id="GO:0003723">
    <property type="term" value="F:RNA binding"/>
    <property type="evidence" value="ECO:0007669"/>
    <property type="project" value="InterPro"/>
</dbReference>
<dbReference type="InterPro" id="IPR011990">
    <property type="entry name" value="TPR-like_helical_dom_sf"/>
</dbReference>
<evidence type="ECO:0000313" key="3">
    <source>
        <dbReference type="EMBL" id="KAK6914108.1"/>
    </source>
</evidence>
<accession>A0AAN8UC14</accession>
<dbReference type="InterPro" id="IPR046960">
    <property type="entry name" value="PPR_At4g14850-like_plant"/>
</dbReference>
<dbReference type="InterPro" id="IPR046848">
    <property type="entry name" value="E_motif"/>
</dbReference>
<evidence type="ECO:0000256" key="2">
    <source>
        <dbReference type="PROSITE-ProRule" id="PRU00708"/>
    </source>
</evidence>
<dbReference type="Pfam" id="PF01535">
    <property type="entry name" value="PPR"/>
    <property type="match status" value="2"/>
</dbReference>
<dbReference type="GO" id="GO:0009451">
    <property type="term" value="P:RNA modification"/>
    <property type="evidence" value="ECO:0007669"/>
    <property type="project" value="InterPro"/>
</dbReference>
<evidence type="ECO:0000256" key="1">
    <source>
        <dbReference type="ARBA" id="ARBA00022737"/>
    </source>
</evidence>
<keyword evidence="4" id="KW-1185">Reference proteome</keyword>
<organism evidence="3 4">
    <name type="scientific">Dillenia turbinata</name>
    <dbReference type="NCBI Taxonomy" id="194707"/>
    <lineage>
        <taxon>Eukaryota</taxon>
        <taxon>Viridiplantae</taxon>
        <taxon>Streptophyta</taxon>
        <taxon>Embryophyta</taxon>
        <taxon>Tracheophyta</taxon>
        <taxon>Spermatophyta</taxon>
        <taxon>Magnoliopsida</taxon>
        <taxon>eudicotyledons</taxon>
        <taxon>Gunneridae</taxon>
        <taxon>Pentapetalae</taxon>
        <taxon>Dilleniales</taxon>
        <taxon>Dilleniaceae</taxon>
        <taxon>Dillenia</taxon>
    </lineage>
</organism>
<dbReference type="FunFam" id="1.25.40.10:FF:000366">
    <property type="entry name" value="Pentatricopeptide (PPR) repeat-containing protein"/>
    <property type="match status" value="1"/>
</dbReference>
<dbReference type="PROSITE" id="PS51375">
    <property type="entry name" value="PPR"/>
    <property type="match status" value="3"/>
</dbReference>
<dbReference type="InterPro" id="IPR046849">
    <property type="entry name" value="E2_motif"/>
</dbReference>
<comment type="caution">
    <text evidence="3">The sequence shown here is derived from an EMBL/GenBank/DDBJ whole genome shotgun (WGS) entry which is preliminary data.</text>
</comment>
<feature type="repeat" description="PPR" evidence="2">
    <location>
        <begin position="399"/>
        <end position="433"/>
    </location>
</feature>
<dbReference type="Gene3D" id="1.25.40.10">
    <property type="entry name" value="Tetratricopeptide repeat domain"/>
    <property type="match status" value="5"/>
</dbReference>
<name>A0AAN8UC14_9MAGN</name>
<dbReference type="PANTHER" id="PTHR47926">
    <property type="entry name" value="PENTATRICOPEPTIDE REPEAT-CONTAINING PROTEIN"/>
    <property type="match status" value="1"/>
</dbReference>
<dbReference type="InterPro" id="IPR002885">
    <property type="entry name" value="PPR_rpt"/>
</dbReference>
<dbReference type="SUPFAM" id="SSF48452">
    <property type="entry name" value="TPR-like"/>
    <property type="match status" value="1"/>
</dbReference>
<dbReference type="Pfam" id="PF13041">
    <property type="entry name" value="PPR_2"/>
    <property type="match status" value="3"/>
</dbReference>
<dbReference type="NCBIfam" id="TIGR00756">
    <property type="entry name" value="PPR"/>
    <property type="match status" value="5"/>
</dbReference>
<feature type="non-terminal residue" evidence="3">
    <location>
        <position position="698"/>
    </location>
</feature>
<sequence>MISTEAFLKSLIKNPSTITTKSQAKQLHAQIIKSKSPISNSLSSSILSIFSSFTLLPESIIIFNTLSSPPFLAFKSLIKSYTSHGLFSQSLSCFVRMRAFGIYPDINVFPIVVKACAALMDSKLGESIHGCIISHGVDFDLYTCNALMNLYSKLQTVNVNIVKAGYVFETIDESRQRTHGVHIESVRKLFETMPRRDIVSWNTVIAGCARNGMYKEALMSVRDMGRVNLKPDCFTMSSVLPMFSDYVDVLKGKEIHGFAIRHGFDEDLFIGSGLIDMYAKCTRIEDSRRVFYHLPLQDSISWNSLVAGCVQNGMFDEGLRLFRQMLEAGIKPGHVSFSTIMPACAHLTTLHLGKQLHGYIIRQAFDDNVFIASSLVDMYAKCGKVGIARWIFDHMEVHDMVSWTAIIMAYALHGHAHDAIFLFKRMEMEGVKPNAGSFVAVLTACSHAGLVDEAWHYFNSMVHDCSIAPELEHCAAVADLLGRAGRLQEAYDFISEMPVKPTGGVWSTLLGACRVHKNIDFAEKVAENIFRIDPENRGAYVLLSNIYSAAGRWKDAAKLRSRMGDKGMRQSPACSWIEVKNETHAFVSGDKSHPYYNKIYEALKVLLEQMEHEGYIPDTTEGLHDHSWLKNTYSIESPGVSRLPCCYNIHIEDCAKRDCTLSYHGMAMRFLSPTFEGDTYCESGNNQLYLIVGHHFKD</sequence>
<dbReference type="Proteomes" id="UP001370490">
    <property type="component" value="Unassembled WGS sequence"/>
</dbReference>
<evidence type="ECO:0000313" key="4">
    <source>
        <dbReference type="Proteomes" id="UP001370490"/>
    </source>
</evidence>
<feature type="repeat" description="PPR" evidence="2">
    <location>
        <begin position="298"/>
        <end position="332"/>
    </location>
</feature>
<keyword evidence="1" id="KW-0677">Repeat</keyword>
<dbReference type="PANTHER" id="PTHR47926:SF518">
    <property type="entry name" value="(WILD MALAYSIAN BANANA) HYPOTHETICAL PROTEIN"/>
    <property type="match status" value="1"/>
</dbReference>
<reference evidence="3 4" key="1">
    <citation type="submission" date="2023-12" db="EMBL/GenBank/DDBJ databases">
        <title>A high-quality genome assembly for Dillenia turbinata (Dilleniales).</title>
        <authorList>
            <person name="Chanderbali A."/>
        </authorList>
    </citation>
    <scope>NUCLEOTIDE SEQUENCE [LARGE SCALE GENOMIC DNA]</scope>
    <source>
        <strain evidence="3">LSX21</strain>
        <tissue evidence="3">Leaf</tissue>
    </source>
</reference>
<protein>
    <submittedName>
        <fullName evidence="3">E+ motif</fullName>
    </submittedName>
</protein>
<dbReference type="EMBL" id="JBAMMX010000026">
    <property type="protein sequence ID" value="KAK6914108.1"/>
    <property type="molecule type" value="Genomic_DNA"/>
</dbReference>
<dbReference type="Pfam" id="PF20431">
    <property type="entry name" value="E_motif"/>
    <property type="match status" value="1"/>
</dbReference>